<protein>
    <recommendedName>
        <fullName evidence="4">Increased loss of mitochondrial DNA protein 1</fullName>
    </recommendedName>
</protein>
<evidence type="ECO:0000256" key="1">
    <source>
        <dbReference type="SAM" id="Phobius"/>
    </source>
</evidence>
<keyword evidence="1" id="KW-1133">Transmembrane helix</keyword>
<dbReference type="OrthoDB" id="5299849at2759"/>
<keyword evidence="1" id="KW-0472">Membrane</keyword>
<accession>A0A3D8QQQ0</accession>
<proteinExistence type="predicted"/>
<dbReference type="Proteomes" id="UP000256328">
    <property type="component" value="Unassembled WGS sequence"/>
</dbReference>
<dbReference type="EMBL" id="PDLN01000016">
    <property type="protein sequence ID" value="RDW64146.1"/>
    <property type="molecule type" value="Genomic_DNA"/>
</dbReference>
<feature type="transmembrane region" description="Helical" evidence="1">
    <location>
        <begin position="96"/>
        <end position="116"/>
    </location>
</feature>
<dbReference type="PANTHER" id="PTHR28029:SF1">
    <property type="entry name" value="PROTEIN ILM1"/>
    <property type="match status" value="1"/>
</dbReference>
<feature type="transmembrane region" description="Helical" evidence="1">
    <location>
        <begin position="56"/>
        <end position="76"/>
    </location>
</feature>
<evidence type="ECO:0000313" key="2">
    <source>
        <dbReference type="EMBL" id="RDW64146.1"/>
    </source>
</evidence>
<organism evidence="2 3">
    <name type="scientific">Coleophoma crateriformis</name>
    <dbReference type="NCBI Taxonomy" id="565419"/>
    <lineage>
        <taxon>Eukaryota</taxon>
        <taxon>Fungi</taxon>
        <taxon>Dikarya</taxon>
        <taxon>Ascomycota</taxon>
        <taxon>Pezizomycotina</taxon>
        <taxon>Leotiomycetes</taxon>
        <taxon>Helotiales</taxon>
        <taxon>Dermateaceae</taxon>
        <taxon>Coleophoma</taxon>
    </lineage>
</organism>
<comment type="caution">
    <text evidence="2">The sequence shown here is derived from an EMBL/GenBank/DDBJ whole genome shotgun (WGS) entry which is preliminary data.</text>
</comment>
<keyword evidence="3" id="KW-1185">Reference proteome</keyword>
<name>A0A3D8QQQ0_9HELO</name>
<gene>
    <name evidence="2" type="ORF">BP5796_10648</name>
</gene>
<keyword evidence="1" id="KW-0812">Transmembrane</keyword>
<dbReference type="PANTHER" id="PTHR28029">
    <property type="entry name" value="PROTEIN ILM1"/>
    <property type="match status" value="1"/>
</dbReference>
<sequence length="177" mass="19809">MAIISATTIITSLSLFHITLGFFFLTSPSTIADQTLVFIIGEAMGLPSTRSFETKSPQLAFLSAVLFFLGVCDLTAAGLPEEIASYHWGTQAPIRLSVFFGLCFYSFAFSSSSPAYTTGAHKYVPSAWGEGLKNRVFFTWAFVELITWFWLFVTLREERREMAIRIAEKRAAEEDML</sequence>
<evidence type="ECO:0000313" key="3">
    <source>
        <dbReference type="Proteomes" id="UP000256328"/>
    </source>
</evidence>
<evidence type="ECO:0008006" key="4">
    <source>
        <dbReference type="Google" id="ProtNLM"/>
    </source>
</evidence>
<feature type="transmembrane region" description="Helical" evidence="1">
    <location>
        <begin position="136"/>
        <end position="155"/>
    </location>
</feature>
<reference evidence="2 3" key="1">
    <citation type="journal article" date="2018" name="IMA Fungus">
        <title>IMA Genome-F 9: Draft genome sequence of Annulohypoxylon stygium, Aspergillus mulundensis, Berkeleyomyces basicola (syn. Thielaviopsis basicola), Ceratocystis smalleyi, two Cercospora beticola strains, Coleophoma cylindrospora, Fusarium fracticaudum, Phialophora cf. hyalina, and Morchella septimelata.</title>
        <authorList>
            <person name="Wingfield B.D."/>
            <person name="Bills G.F."/>
            <person name="Dong Y."/>
            <person name="Huang W."/>
            <person name="Nel W.J."/>
            <person name="Swalarsk-Parry B.S."/>
            <person name="Vaghefi N."/>
            <person name="Wilken P.M."/>
            <person name="An Z."/>
            <person name="de Beer Z.W."/>
            <person name="De Vos L."/>
            <person name="Chen L."/>
            <person name="Duong T.A."/>
            <person name="Gao Y."/>
            <person name="Hammerbacher A."/>
            <person name="Kikkert J.R."/>
            <person name="Li Y."/>
            <person name="Li H."/>
            <person name="Li K."/>
            <person name="Li Q."/>
            <person name="Liu X."/>
            <person name="Ma X."/>
            <person name="Naidoo K."/>
            <person name="Pethybridge S.J."/>
            <person name="Sun J."/>
            <person name="Steenkamp E.T."/>
            <person name="van der Nest M.A."/>
            <person name="van Wyk S."/>
            <person name="Wingfield M.J."/>
            <person name="Xiong C."/>
            <person name="Yue Q."/>
            <person name="Zhang X."/>
        </authorList>
    </citation>
    <scope>NUCLEOTIDE SEQUENCE [LARGE SCALE GENOMIC DNA]</scope>
    <source>
        <strain evidence="2 3">BP5796</strain>
    </source>
</reference>
<dbReference type="AlphaFoldDB" id="A0A3D8QQQ0"/>
<dbReference type="Pfam" id="PF10311">
    <property type="entry name" value="Ilm1"/>
    <property type="match status" value="1"/>
</dbReference>
<dbReference type="InterPro" id="IPR018815">
    <property type="entry name" value="Incr_loss_mito_DNA_1"/>
</dbReference>